<dbReference type="Pfam" id="PF04463">
    <property type="entry name" value="2-thiour_desulf"/>
    <property type="match status" value="1"/>
</dbReference>
<dbReference type="Pfam" id="PF08349">
    <property type="entry name" value="DUF1722"/>
    <property type="match status" value="1"/>
</dbReference>
<sequence length="323" mass="37878">MMQFVKPIVVVSKCLEFDKCRYNGVMISDEFVKKLKDYVEFIPVCPEVEVGLGVPRETIRLVKEDDEIRLVQPATKRDITDKMKQFSAEFLDSLEQVDGFILKDRSPSCGTKDSKVYSSIDKSSMVIEKSNGLFAQKVEEIFPYAVVENEGRLKNFRIREDFLTKLFLLARFRKVKESKSMSNLVQFQAENKLLFFAYKEVEMREIGKIVANHQNSPWDEVIKEYEEHLHKLLKGMTTYKANINALMHAFGYFSKELSSEEKRFFLDTLDKYRDNKVPLSVPNNILEAWIIKYDKKYLKEQSFFHPYPEELIEIKDSGKGRDY</sequence>
<feature type="domain" description="DUF1722" evidence="1">
    <location>
        <begin position="192"/>
        <end position="308"/>
    </location>
</feature>
<name>A0A1C0AD40_9FIRM</name>
<dbReference type="Proteomes" id="UP000093514">
    <property type="component" value="Unassembled WGS sequence"/>
</dbReference>
<dbReference type="AlphaFoldDB" id="A0A1C0AD40"/>
<dbReference type="RefSeq" id="WP_068714698.1">
    <property type="nucleotide sequence ID" value="NZ_LWDV01000005.1"/>
</dbReference>
<dbReference type="PANTHER" id="PTHR30087:SF0">
    <property type="entry name" value="INNER MEMBRANE PROTEIN"/>
    <property type="match status" value="1"/>
</dbReference>
<evidence type="ECO:0000313" key="3">
    <source>
        <dbReference type="Proteomes" id="UP000093514"/>
    </source>
</evidence>
<dbReference type="PIRSF" id="PIRSF037004">
    <property type="entry name" value="UCP037004"/>
    <property type="match status" value="1"/>
</dbReference>
<comment type="caution">
    <text evidence="2">The sequence shown here is derived from an EMBL/GenBank/DDBJ whole genome shotgun (WGS) entry which is preliminary data.</text>
</comment>
<reference evidence="2 3" key="2">
    <citation type="submission" date="2016-08" db="EMBL/GenBank/DDBJ databases">
        <title>Orenia metallireducens sp. nov. strain Z6, a Novel Metal-reducing Firmicute from the Deep Subsurface.</title>
        <authorList>
            <person name="Maxim B.I."/>
            <person name="Kenneth K."/>
            <person name="Flynn T.M."/>
            <person name="Oloughlin E.J."/>
            <person name="Locke R.A."/>
            <person name="Weber J.R."/>
            <person name="Egan S.M."/>
            <person name="Mackie R.I."/>
            <person name="Cann I.K."/>
        </authorList>
    </citation>
    <scope>NUCLEOTIDE SEQUENCE [LARGE SCALE GENOMIC DNA]</scope>
    <source>
        <strain evidence="2 3">Z6</strain>
    </source>
</reference>
<reference evidence="3" key="1">
    <citation type="submission" date="2016-07" db="EMBL/GenBank/DDBJ databases">
        <authorList>
            <person name="Florea S."/>
            <person name="Webb J.S."/>
            <person name="Jaromczyk J."/>
            <person name="Schardl C.L."/>
        </authorList>
    </citation>
    <scope>NUCLEOTIDE SEQUENCE [LARGE SCALE GENOMIC DNA]</scope>
    <source>
        <strain evidence="3">Z6</strain>
    </source>
</reference>
<keyword evidence="3" id="KW-1185">Reference proteome</keyword>
<evidence type="ECO:0000313" key="2">
    <source>
        <dbReference type="EMBL" id="OCL28536.1"/>
    </source>
</evidence>
<dbReference type="InterPro" id="IPR007553">
    <property type="entry name" value="2-thiour_desulf"/>
</dbReference>
<dbReference type="EMBL" id="LWDV01000005">
    <property type="protein sequence ID" value="OCL28536.1"/>
    <property type="molecule type" value="Genomic_DNA"/>
</dbReference>
<evidence type="ECO:0000259" key="1">
    <source>
        <dbReference type="Pfam" id="PF08349"/>
    </source>
</evidence>
<dbReference type="InterPro" id="IPR013560">
    <property type="entry name" value="DUF1722"/>
</dbReference>
<organism evidence="2 3">
    <name type="scientific">Orenia metallireducens</name>
    <dbReference type="NCBI Taxonomy" id="1413210"/>
    <lineage>
        <taxon>Bacteria</taxon>
        <taxon>Bacillati</taxon>
        <taxon>Bacillota</taxon>
        <taxon>Clostridia</taxon>
        <taxon>Halanaerobiales</taxon>
        <taxon>Halobacteroidaceae</taxon>
        <taxon>Orenia</taxon>
    </lineage>
</organism>
<protein>
    <submittedName>
        <fullName evidence="2">Cytoplasmic protein</fullName>
    </submittedName>
</protein>
<dbReference type="OrthoDB" id="9797779at2"/>
<accession>A0A1C0AD40</accession>
<proteinExistence type="predicted"/>
<gene>
    <name evidence="2" type="ORF">U472_01230</name>
</gene>
<dbReference type="PANTHER" id="PTHR30087">
    <property type="entry name" value="INNER MEMBRANE PROTEIN"/>
    <property type="match status" value="1"/>
</dbReference>
<dbReference type="InterPro" id="IPR017087">
    <property type="entry name" value="UCP037004"/>
</dbReference>